<reference evidence="1" key="1">
    <citation type="submission" date="2021-05" db="EMBL/GenBank/DDBJ databases">
        <authorList>
            <person name="Pan Q."/>
            <person name="Jouanno E."/>
            <person name="Zahm M."/>
            <person name="Klopp C."/>
            <person name="Cabau C."/>
            <person name="Louis A."/>
            <person name="Berthelot C."/>
            <person name="Parey E."/>
            <person name="Roest Crollius H."/>
            <person name="Montfort J."/>
            <person name="Robinson-Rechavi M."/>
            <person name="Bouchez O."/>
            <person name="Lampietro C."/>
            <person name="Lopez Roques C."/>
            <person name="Donnadieu C."/>
            <person name="Postlethwait J."/>
            <person name="Bobe J."/>
            <person name="Dillon D."/>
            <person name="Chandos A."/>
            <person name="von Hippel F."/>
            <person name="Guiguen Y."/>
        </authorList>
    </citation>
    <scope>NUCLEOTIDE SEQUENCE</scope>
    <source>
        <strain evidence="1">YG-Jan2019</strain>
    </source>
</reference>
<organism evidence="1 2">
    <name type="scientific">Dallia pectoralis</name>
    <name type="common">Alaska blackfish</name>
    <dbReference type="NCBI Taxonomy" id="75939"/>
    <lineage>
        <taxon>Eukaryota</taxon>
        <taxon>Metazoa</taxon>
        <taxon>Chordata</taxon>
        <taxon>Craniata</taxon>
        <taxon>Vertebrata</taxon>
        <taxon>Euteleostomi</taxon>
        <taxon>Actinopterygii</taxon>
        <taxon>Neopterygii</taxon>
        <taxon>Teleostei</taxon>
        <taxon>Protacanthopterygii</taxon>
        <taxon>Esociformes</taxon>
        <taxon>Umbridae</taxon>
        <taxon>Dallia</taxon>
    </lineage>
</organism>
<dbReference type="EMBL" id="CM055728">
    <property type="protein sequence ID" value="KAJ8016075.1"/>
    <property type="molecule type" value="Genomic_DNA"/>
</dbReference>
<keyword evidence="2" id="KW-1185">Reference proteome</keyword>
<accession>A0ACC2HKC3</accession>
<name>A0ACC2HKC3_DALPE</name>
<proteinExistence type="predicted"/>
<evidence type="ECO:0000313" key="1">
    <source>
        <dbReference type="EMBL" id="KAJ8016075.1"/>
    </source>
</evidence>
<dbReference type="Proteomes" id="UP001157502">
    <property type="component" value="Chromosome 1"/>
</dbReference>
<protein>
    <submittedName>
        <fullName evidence="1">Uncharacterized protein</fullName>
    </submittedName>
</protein>
<gene>
    <name evidence="1" type="ORF">DPEC_G00003390</name>
</gene>
<sequence length="130" mass="14479">MSCYELATCFCSWCQVSEVHGESQAAWLVLWLGDYSEVYMSLQRVYKVPTARRCCGPEPIVSPQRVWPVSLLFVGCVQEFTAVHSVAGAVEPSLPRVWPVSLAVSLSNACWCQFRALVASCWCRGPRSSQ</sequence>
<comment type="caution">
    <text evidence="1">The sequence shown here is derived from an EMBL/GenBank/DDBJ whole genome shotgun (WGS) entry which is preliminary data.</text>
</comment>
<evidence type="ECO:0000313" key="2">
    <source>
        <dbReference type="Proteomes" id="UP001157502"/>
    </source>
</evidence>